<dbReference type="Pfam" id="PF01553">
    <property type="entry name" value="Acyltransferase"/>
    <property type="match status" value="1"/>
</dbReference>
<comment type="pathway">
    <text evidence="1">Lipid metabolism.</text>
</comment>
<reference evidence="5 6" key="1">
    <citation type="submission" date="2018-04" db="EMBL/GenBank/DDBJ databases">
        <title>Sphingobacterium cortibacter sp. nov.</title>
        <authorList>
            <person name="Li Y."/>
        </authorList>
    </citation>
    <scope>NUCLEOTIDE SEQUENCE [LARGE SCALE GENOMIC DNA]</scope>
    <source>
        <strain evidence="5 6">2c-3</strain>
    </source>
</reference>
<gene>
    <name evidence="5" type="ORF">DC487_12170</name>
</gene>
<sequence length="249" mass="28981">MKLFFRKAHRIYYLSMVFLCFLLCLPILLVLARKPERYYNQLVFFRKWISVISAAAAGIRFQFHFEVPIDWSRPYVLCPNHTSILDISVLTHLCPQPFSFLGKVELLRNPVTAIFFRSIDVPVDRSNRMSSFRAFQRGSEILKKERSLVVFPEGKIDDEYPPRLHPFKSGPFRLAKDNQVLVLPIVIHNAWQLLWDDGGKYGSRPGTIHISVLKPIAADHLMTENLDSIADLTYNRMQETLCHEKNNYL</sequence>
<dbReference type="SUPFAM" id="SSF69593">
    <property type="entry name" value="Glycerol-3-phosphate (1)-acyltransferase"/>
    <property type="match status" value="1"/>
</dbReference>
<keyword evidence="3 5" id="KW-0012">Acyltransferase</keyword>
<dbReference type="GO" id="GO:0003841">
    <property type="term" value="F:1-acylglycerol-3-phosphate O-acyltransferase activity"/>
    <property type="evidence" value="ECO:0007669"/>
    <property type="project" value="TreeGrafter"/>
</dbReference>
<comment type="caution">
    <text evidence="5">The sequence shown here is derived from an EMBL/GenBank/DDBJ whole genome shotgun (WGS) entry which is preliminary data.</text>
</comment>
<protein>
    <submittedName>
        <fullName evidence="5">1-acyl-sn-glycerol-3-phosphate acyltransferase</fullName>
    </submittedName>
</protein>
<name>A0A2T8HHH4_9SPHI</name>
<dbReference type="PANTHER" id="PTHR10434">
    <property type="entry name" value="1-ACYL-SN-GLYCEROL-3-PHOSPHATE ACYLTRANSFERASE"/>
    <property type="match status" value="1"/>
</dbReference>
<evidence type="ECO:0000256" key="1">
    <source>
        <dbReference type="ARBA" id="ARBA00005189"/>
    </source>
</evidence>
<dbReference type="InterPro" id="IPR002123">
    <property type="entry name" value="Plipid/glycerol_acylTrfase"/>
</dbReference>
<dbReference type="SMART" id="SM00563">
    <property type="entry name" value="PlsC"/>
    <property type="match status" value="1"/>
</dbReference>
<evidence type="ECO:0000256" key="3">
    <source>
        <dbReference type="ARBA" id="ARBA00023315"/>
    </source>
</evidence>
<accession>A0A2T8HHH4</accession>
<keyword evidence="2 5" id="KW-0808">Transferase</keyword>
<evidence type="ECO:0000313" key="5">
    <source>
        <dbReference type="EMBL" id="PVH24865.1"/>
    </source>
</evidence>
<organism evidence="5 6">
    <name type="scientific">Sphingobacterium corticibacter</name>
    <dbReference type="NCBI Taxonomy" id="2171749"/>
    <lineage>
        <taxon>Bacteria</taxon>
        <taxon>Pseudomonadati</taxon>
        <taxon>Bacteroidota</taxon>
        <taxon>Sphingobacteriia</taxon>
        <taxon>Sphingobacteriales</taxon>
        <taxon>Sphingobacteriaceae</taxon>
        <taxon>Sphingobacterium</taxon>
    </lineage>
</organism>
<dbReference type="Proteomes" id="UP000245627">
    <property type="component" value="Unassembled WGS sequence"/>
</dbReference>
<keyword evidence="6" id="KW-1185">Reference proteome</keyword>
<dbReference type="AlphaFoldDB" id="A0A2T8HHH4"/>
<dbReference type="CDD" id="cd07989">
    <property type="entry name" value="LPLAT_AGPAT-like"/>
    <property type="match status" value="1"/>
</dbReference>
<evidence type="ECO:0000313" key="6">
    <source>
        <dbReference type="Proteomes" id="UP000245627"/>
    </source>
</evidence>
<dbReference type="OrthoDB" id="9803035at2"/>
<evidence type="ECO:0000256" key="2">
    <source>
        <dbReference type="ARBA" id="ARBA00022679"/>
    </source>
</evidence>
<dbReference type="PANTHER" id="PTHR10434:SF11">
    <property type="entry name" value="1-ACYL-SN-GLYCEROL-3-PHOSPHATE ACYLTRANSFERASE"/>
    <property type="match status" value="1"/>
</dbReference>
<dbReference type="EMBL" id="QDKG01000004">
    <property type="protein sequence ID" value="PVH24865.1"/>
    <property type="molecule type" value="Genomic_DNA"/>
</dbReference>
<dbReference type="GO" id="GO:0006654">
    <property type="term" value="P:phosphatidic acid biosynthetic process"/>
    <property type="evidence" value="ECO:0007669"/>
    <property type="project" value="TreeGrafter"/>
</dbReference>
<dbReference type="RefSeq" id="WP_116776246.1">
    <property type="nucleotide sequence ID" value="NZ_QDKG01000004.1"/>
</dbReference>
<feature type="domain" description="Phospholipid/glycerol acyltransferase" evidence="4">
    <location>
        <begin position="75"/>
        <end position="190"/>
    </location>
</feature>
<proteinExistence type="predicted"/>
<evidence type="ECO:0000259" key="4">
    <source>
        <dbReference type="SMART" id="SM00563"/>
    </source>
</evidence>